<gene>
    <name evidence="2" type="ORF">SAMN02745753_01130</name>
</gene>
<dbReference type="PANTHER" id="PTHR35006">
    <property type="entry name" value="GLYOXALASE FAMILY PROTEIN (AFU_ORTHOLOGUE AFUA_5G14830)"/>
    <property type="match status" value="1"/>
</dbReference>
<dbReference type="GO" id="GO:0016829">
    <property type="term" value="F:lyase activity"/>
    <property type="evidence" value="ECO:0007669"/>
    <property type="project" value="UniProtKB-KW"/>
</dbReference>
<dbReference type="AlphaFoldDB" id="A0A1M4Y660"/>
<dbReference type="OrthoDB" id="9800438at2"/>
<dbReference type="STRING" id="1122206.SAMN02745753_01130"/>
<dbReference type="Gene3D" id="3.10.180.10">
    <property type="entry name" value="2,3-Dihydroxybiphenyl 1,2-Dioxygenase, domain 1"/>
    <property type="match status" value="1"/>
</dbReference>
<sequence>MFSHIYYGVSDFERAYGFYSKLMTCLAMQERFCDRDYPWAGWNSDSSNGRPLFVIGKPFNGEAHDAGNGQMIAFSAKDRATVTAAYNLAIENGATCEGQPGLRSEYHESYFGAYFRDLDGNKVCVVCHEVE</sequence>
<protein>
    <submittedName>
        <fullName evidence="2">Lactoylglutathione lyase</fullName>
    </submittedName>
</protein>
<dbReference type="PROSITE" id="PS51819">
    <property type="entry name" value="VOC"/>
    <property type="match status" value="1"/>
</dbReference>
<dbReference type="Proteomes" id="UP000184517">
    <property type="component" value="Unassembled WGS sequence"/>
</dbReference>
<accession>A0A1M4Y660</accession>
<reference evidence="3" key="1">
    <citation type="submission" date="2016-11" db="EMBL/GenBank/DDBJ databases">
        <authorList>
            <person name="Varghese N."/>
            <person name="Submissions S."/>
        </authorList>
    </citation>
    <scope>NUCLEOTIDE SEQUENCE [LARGE SCALE GENOMIC DNA]</scope>
    <source>
        <strain evidence="3">DSM 16579</strain>
    </source>
</reference>
<feature type="domain" description="VOC" evidence="1">
    <location>
        <begin position="1"/>
        <end position="128"/>
    </location>
</feature>
<evidence type="ECO:0000259" key="1">
    <source>
        <dbReference type="PROSITE" id="PS51819"/>
    </source>
</evidence>
<keyword evidence="3" id="KW-1185">Reference proteome</keyword>
<organism evidence="2 3">
    <name type="scientific">Marinomonas polaris DSM 16579</name>
    <dbReference type="NCBI Taxonomy" id="1122206"/>
    <lineage>
        <taxon>Bacteria</taxon>
        <taxon>Pseudomonadati</taxon>
        <taxon>Pseudomonadota</taxon>
        <taxon>Gammaproteobacteria</taxon>
        <taxon>Oceanospirillales</taxon>
        <taxon>Oceanospirillaceae</taxon>
        <taxon>Marinomonas</taxon>
    </lineage>
</organism>
<dbReference type="Pfam" id="PF00903">
    <property type="entry name" value="Glyoxalase"/>
    <property type="match status" value="1"/>
</dbReference>
<dbReference type="PANTHER" id="PTHR35006:SF1">
    <property type="entry name" value="BLL2941 PROTEIN"/>
    <property type="match status" value="1"/>
</dbReference>
<evidence type="ECO:0000313" key="2">
    <source>
        <dbReference type="EMBL" id="SHF00942.1"/>
    </source>
</evidence>
<dbReference type="RefSeq" id="WP_072838762.1">
    <property type="nucleotide sequence ID" value="NZ_FQVF01000005.1"/>
</dbReference>
<name>A0A1M4Y660_9GAMM</name>
<dbReference type="InterPro" id="IPR029068">
    <property type="entry name" value="Glyas_Bleomycin-R_OHBP_Dase"/>
</dbReference>
<proteinExistence type="predicted"/>
<keyword evidence="2" id="KW-0456">Lyase</keyword>
<evidence type="ECO:0000313" key="3">
    <source>
        <dbReference type="Proteomes" id="UP000184517"/>
    </source>
</evidence>
<dbReference type="CDD" id="cd07262">
    <property type="entry name" value="VOC_like"/>
    <property type="match status" value="1"/>
</dbReference>
<dbReference type="EMBL" id="FQVF01000005">
    <property type="protein sequence ID" value="SHF00942.1"/>
    <property type="molecule type" value="Genomic_DNA"/>
</dbReference>
<dbReference type="SUPFAM" id="SSF54593">
    <property type="entry name" value="Glyoxalase/Bleomycin resistance protein/Dihydroxybiphenyl dioxygenase"/>
    <property type="match status" value="1"/>
</dbReference>
<dbReference type="InterPro" id="IPR037523">
    <property type="entry name" value="VOC_core"/>
</dbReference>
<dbReference type="InterPro" id="IPR004360">
    <property type="entry name" value="Glyas_Fos-R_dOase_dom"/>
</dbReference>